<protein>
    <submittedName>
        <fullName evidence="1">Uncharacterized protein</fullName>
    </submittedName>
</protein>
<sequence>MRVITFNFLSENLFVRSFRTFRQLAEEETTSPKEGLFVSIHFQNASQLSSLAYTLINRNNSPQWKNVDLLLNLKRNVQKSLCKRGSYRIISVTLPAEIVPIYFDGDGNVVFEEYFLQEKDYQTWRSDMFPPPPSTSDVPNAAILDILQKLTPRTDDPRRLNLTKKNKKQIHKKDKENKKPLAKRTDNVVHMTYTQTVPSLGPYSS</sequence>
<dbReference type="Proteomes" id="UP000466442">
    <property type="component" value="Unassembled WGS sequence"/>
</dbReference>
<name>A0A8S9XM18_APOLU</name>
<keyword evidence="2" id="KW-1185">Reference proteome</keyword>
<evidence type="ECO:0000313" key="1">
    <source>
        <dbReference type="EMBL" id="KAF6210092.1"/>
    </source>
</evidence>
<dbReference type="EMBL" id="WIXP02000006">
    <property type="protein sequence ID" value="KAF6210092.1"/>
    <property type="molecule type" value="Genomic_DNA"/>
</dbReference>
<organism evidence="1 2">
    <name type="scientific">Apolygus lucorum</name>
    <name type="common">Small green plant bug</name>
    <name type="synonym">Lygocoris lucorum</name>
    <dbReference type="NCBI Taxonomy" id="248454"/>
    <lineage>
        <taxon>Eukaryota</taxon>
        <taxon>Metazoa</taxon>
        <taxon>Ecdysozoa</taxon>
        <taxon>Arthropoda</taxon>
        <taxon>Hexapoda</taxon>
        <taxon>Insecta</taxon>
        <taxon>Pterygota</taxon>
        <taxon>Neoptera</taxon>
        <taxon>Paraneoptera</taxon>
        <taxon>Hemiptera</taxon>
        <taxon>Heteroptera</taxon>
        <taxon>Panheteroptera</taxon>
        <taxon>Cimicomorpha</taxon>
        <taxon>Miridae</taxon>
        <taxon>Mirini</taxon>
        <taxon>Apolygus</taxon>
    </lineage>
</organism>
<dbReference type="AlphaFoldDB" id="A0A8S9XM18"/>
<proteinExistence type="predicted"/>
<dbReference type="OrthoDB" id="7412149at2759"/>
<evidence type="ECO:0000313" key="2">
    <source>
        <dbReference type="Proteomes" id="UP000466442"/>
    </source>
</evidence>
<accession>A0A8S9XM18</accession>
<reference evidence="1" key="1">
    <citation type="journal article" date="2021" name="Mol. Ecol. Resour.">
        <title>Apolygus lucorum genome provides insights into omnivorousness and mesophyll feeding.</title>
        <authorList>
            <person name="Liu Y."/>
            <person name="Liu H."/>
            <person name="Wang H."/>
            <person name="Huang T."/>
            <person name="Liu B."/>
            <person name="Yang B."/>
            <person name="Yin L."/>
            <person name="Li B."/>
            <person name="Zhang Y."/>
            <person name="Zhang S."/>
            <person name="Jiang F."/>
            <person name="Zhang X."/>
            <person name="Ren Y."/>
            <person name="Wang B."/>
            <person name="Wang S."/>
            <person name="Lu Y."/>
            <person name="Wu K."/>
            <person name="Fan W."/>
            <person name="Wang G."/>
        </authorList>
    </citation>
    <scope>NUCLEOTIDE SEQUENCE</scope>
    <source>
        <strain evidence="1">12Hb</strain>
    </source>
</reference>
<gene>
    <name evidence="1" type="ORF">GE061_015848</name>
</gene>
<comment type="caution">
    <text evidence="1">The sequence shown here is derived from an EMBL/GenBank/DDBJ whole genome shotgun (WGS) entry which is preliminary data.</text>
</comment>